<feature type="chain" id="PRO_5020935630" description="WD-like domain-containing protein" evidence="1">
    <location>
        <begin position="18"/>
        <end position="267"/>
    </location>
</feature>
<evidence type="ECO:0000256" key="1">
    <source>
        <dbReference type="SAM" id="SignalP"/>
    </source>
</evidence>
<protein>
    <recommendedName>
        <fullName evidence="2">WD-like domain-containing protein</fullName>
    </recommendedName>
</protein>
<reference evidence="4" key="1">
    <citation type="submission" date="2019-03" db="EMBL/GenBank/DDBJ databases">
        <title>Snf2 controls pulcherriminic acid biosynthesis and connects pigmentation and antifungal activity of the yeast Metschnikowia pulcherrima.</title>
        <authorList>
            <person name="Gore-Lloyd D."/>
            <person name="Sumann I."/>
            <person name="Brachmann A.O."/>
            <person name="Schneeberger K."/>
            <person name="Ortiz-Merino R.A."/>
            <person name="Moreno-Beltran M."/>
            <person name="Schlaefli M."/>
            <person name="Kirner P."/>
            <person name="Santos Kron A."/>
            <person name="Wolfe K.H."/>
            <person name="Piel J."/>
            <person name="Ahrens C.H."/>
            <person name="Henk D."/>
            <person name="Freimoser F.M."/>
        </authorList>
    </citation>
    <scope>NUCLEOTIDE SEQUENCE [LARGE SCALE GENOMIC DNA]</scope>
    <source>
        <strain evidence="4">APC 1.2</strain>
    </source>
</reference>
<keyword evidence="4" id="KW-1185">Reference proteome</keyword>
<dbReference type="AlphaFoldDB" id="A0A4P6XK10"/>
<evidence type="ECO:0000259" key="2">
    <source>
        <dbReference type="Pfam" id="PF20493"/>
    </source>
</evidence>
<dbReference type="InterPro" id="IPR046925">
    <property type="entry name" value="WD-like_fungi"/>
</dbReference>
<evidence type="ECO:0000313" key="4">
    <source>
        <dbReference type="Proteomes" id="UP000292447"/>
    </source>
</evidence>
<organism evidence="3 4">
    <name type="scientific">Metschnikowia aff. pulcherrima</name>
    <dbReference type="NCBI Taxonomy" id="2163413"/>
    <lineage>
        <taxon>Eukaryota</taxon>
        <taxon>Fungi</taxon>
        <taxon>Dikarya</taxon>
        <taxon>Ascomycota</taxon>
        <taxon>Saccharomycotina</taxon>
        <taxon>Pichiomycetes</taxon>
        <taxon>Metschnikowiaceae</taxon>
        <taxon>Metschnikowia</taxon>
    </lineage>
</organism>
<dbReference type="Proteomes" id="UP000292447">
    <property type="component" value="Chromosome I"/>
</dbReference>
<keyword evidence="1" id="KW-0732">Signal</keyword>
<accession>A0A4P6XK10</accession>
<gene>
    <name evidence="3" type="ORF">METSCH_A08750</name>
</gene>
<dbReference type="Pfam" id="PF20493">
    <property type="entry name" value="WD-like_fungi"/>
    <property type="match status" value="1"/>
</dbReference>
<name>A0A4P6XK10_9ASCO</name>
<feature type="domain" description="WD-like" evidence="2">
    <location>
        <begin position="73"/>
        <end position="266"/>
    </location>
</feature>
<feature type="signal peptide" evidence="1">
    <location>
        <begin position="1"/>
        <end position="17"/>
    </location>
</feature>
<proteinExistence type="predicted"/>
<sequence>MWASIGAVAALVAIVAGKSYDALLTELSTDTMAYQESDGNFDFSVAESSAMGKRENSPGTLLHERLLQLPVLSMHSLDNAKALETIKVAAVKAQEQENYGDFFYLWEVMHHNGYPAMLNDLGTGEFEYEIKNRLGLKTHFLQKLADTLTNTNLAAMYRNLSRAPETQISKRDHTDCSHSNIPDKTHCDRLMRVLKNGLFLRRDRNRCHGSCCAAWNQALEVHTDWVRGKTEWCVHHCIRSGRSCKIIGISMQGKDTNLCVSSIATCT</sequence>
<dbReference type="EMBL" id="CP034456">
    <property type="protein sequence ID" value="QBM86238.1"/>
    <property type="molecule type" value="Genomic_DNA"/>
</dbReference>
<evidence type="ECO:0000313" key="3">
    <source>
        <dbReference type="EMBL" id="QBM86238.1"/>
    </source>
</evidence>